<evidence type="ECO:0000256" key="7">
    <source>
        <dbReference type="ARBA" id="ARBA00023294"/>
    </source>
</evidence>
<protein>
    <submittedName>
        <fullName evidence="9">Uncharacterized protein</fullName>
    </submittedName>
</protein>
<accession>A0ABD3JII1</accession>
<evidence type="ECO:0000256" key="3">
    <source>
        <dbReference type="ARBA" id="ARBA00022448"/>
    </source>
</evidence>
<keyword evidence="4 8" id="KW-0812">Transmembrane</keyword>
<keyword evidence="10" id="KW-1185">Reference proteome</keyword>
<keyword evidence="5 8" id="KW-1133">Transmembrane helix</keyword>
<keyword evidence="3" id="KW-0813">Transport</keyword>
<dbReference type="GO" id="GO:0012505">
    <property type="term" value="C:endomembrane system"/>
    <property type="evidence" value="ECO:0007669"/>
    <property type="project" value="UniProtKB-SubCell"/>
</dbReference>
<name>A0ABD3JII1_EUCGL</name>
<comment type="subcellular location">
    <subcellularLocation>
        <location evidence="1">Endomembrane system</location>
        <topology evidence="1">Multi-pass membrane protein</topology>
    </subcellularLocation>
</comment>
<dbReference type="Proteomes" id="UP001634007">
    <property type="component" value="Unassembled WGS sequence"/>
</dbReference>
<evidence type="ECO:0000256" key="6">
    <source>
        <dbReference type="ARBA" id="ARBA00023136"/>
    </source>
</evidence>
<dbReference type="Pfam" id="PF03547">
    <property type="entry name" value="Mem_trans"/>
    <property type="match status" value="1"/>
</dbReference>
<evidence type="ECO:0000256" key="5">
    <source>
        <dbReference type="ARBA" id="ARBA00022989"/>
    </source>
</evidence>
<feature type="transmembrane region" description="Helical" evidence="8">
    <location>
        <begin position="57"/>
        <end position="75"/>
    </location>
</feature>
<sequence>MDDFTLTLEQTGLFMGLQLKLIPCGYSLATLVMALRFIVGPLVAAATSAALGIRGNLLCISILQAVLPASIVPFVCASEYKGCPRNTVIIAGGIALLCGSCSNLV</sequence>
<dbReference type="AlphaFoldDB" id="A0ABD3JII1"/>
<comment type="similarity">
    <text evidence="2">Belongs to the auxin efflux carrier (TC 2.A.69.1) family.</text>
</comment>
<feature type="transmembrane region" description="Helical" evidence="8">
    <location>
        <begin position="25"/>
        <end position="45"/>
    </location>
</feature>
<dbReference type="PANTHER" id="PTHR31752:SF4">
    <property type="entry name" value="AUXIN EFFLUX CARRIER COMPONENT 2"/>
    <property type="match status" value="1"/>
</dbReference>
<evidence type="ECO:0000256" key="8">
    <source>
        <dbReference type="SAM" id="Phobius"/>
    </source>
</evidence>
<evidence type="ECO:0000313" key="9">
    <source>
        <dbReference type="EMBL" id="KAL3725661.1"/>
    </source>
</evidence>
<evidence type="ECO:0000256" key="1">
    <source>
        <dbReference type="ARBA" id="ARBA00004127"/>
    </source>
</evidence>
<comment type="caution">
    <text evidence="9">The sequence shown here is derived from an EMBL/GenBank/DDBJ whole genome shotgun (WGS) entry which is preliminary data.</text>
</comment>
<evidence type="ECO:0000256" key="4">
    <source>
        <dbReference type="ARBA" id="ARBA00022692"/>
    </source>
</evidence>
<dbReference type="InterPro" id="IPR004776">
    <property type="entry name" value="Mem_transp_PIN-like"/>
</dbReference>
<dbReference type="InterPro" id="IPR051107">
    <property type="entry name" value="Auxin_Efflux_Carrier"/>
</dbReference>
<dbReference type="GO" id="GO:0009734">
    <property type="term" value="P:auxin-activated signaling pathway"/>
    <property type="evidence" value="ECO:0007669"/>
    <property type="project" value="UniProtKB-KW"/>
</dbReference>
<keyword evidence="7" id="KW-0927">Auxin signaling pathway</keyword>
<evidence type="ECO:0000256" key="2">
    <source>
        <dbReference type="ARBA" id="ARBA00009177"/>
    </source>
</evidence>
<reference evidence="9 10" key="1">
    <citation type="submission" date="2024-11" db="EMBL/GenBank/DDBJ databases">
        <title>Chromosome-level genome assembly of Eucalyptus globulus Labill. provides insights into its genome evolution.</title>
        <authorList>
            <person name="Li X."/>
        </authorList>
    </citation>
    <scope>NUCLEOTIDE SEQUENCE [LARGE SCALE GENOMIC DNA]</scope>
    <source>
        <strain evidence="9">CL2024</strain>
        <tissue evidence="9">Fresh tender leaves</tissue>
    </source>
</reference>
<gene>
    <name evidence="9" type="ORF">ACJRO7_030660</name>
</gene>
<organism evidence="9 10">
    <name type="scientific">Eucalyptus globulus</name>
    <name type="common">Tasmanian blue gum</name>
    <dbReference type="NCBI Taxonomy" id="34317"/>
    <lineage>
        <taxon>Eukaryota</taxon>
        <taxon>Viridiplantae</taxon>
        <taxon>Streptophyta</taxon>
        <taxon>Embryophyta</taxon>
        <taxon>Tracheophyta</taxon>
        <taxon>Spermatophyta</taxon>
        <taxon>Magnoliopsida</taxon>
        <taxon>eudicotyledons</taxon>
        <taxon>Gunneridae</taxon>
        <taxon>Pentapetalae</taxon>
        <taxon>rosids</taxon>
        <taxon>malvids</taxon>
        <taxon>Myrtales</taxon>
        <taxon>Myrtaceae</taxon>
        <taxon>Myrtoideae</taxon>
        <taxon>Eucalypteae</taxon>
        <taxon>Eucalyptus</taxon>
    </lineage>
</organism>
<keyword evidence="6 8" id="KW-0472">Membrane</keyword>
<proteinExistence type="inferred from homology"/>
<dbReference type="PANTHER" id="PTHR31752">
    <property type="entry name" value="AUXIN EFFLUX CARRIER COMPONENT 1B-RELATED"/>
    <property type="match status" value="1"/>
</dbReference>
<dbReference type="EMBL" id="JBJKBG010000008">
    <property type="protein sequence ID" value="KAL3725661.1"/>
    <property type="molecule type" value="Genomic_DNA"/>
</dbReference>
<evidence type="ECO:0000313" key="10">
    <source>
        <dbReference type="Proteomes" id="UP001634007"/>
    </source>
</evidence>